<feature type="compositionally biased region" description="Basic residues" evidence="1">
    <location>
        <begin position="72"/>
        <end position="86"/>
    </location>
</feature>
<organism evidence="2 3">
    <name type="scientific">Elysia marginata</name>
    <dbReference type="NCBI Taxonomy" id="1093978"/>
    <lineage>
        <taxon>Eukaryota</taxon>
        <taxon>Metazoa</taxon>
        <taxon>Spiralia</taxon>
        <taxon>Lophotrochozoa</taxon>
        <taxon>Mollusca</taxon>
        <taxon>Gastropoda</taxon>
        <taxon>Heterobranchia</taxon>
        <taxon>Euthyneura</taxon>
        <taxon>Panpulmonata</taxon>
        <taxon>Sacoglossa</taxon>
        <taxon>Placobranchoidea</taxon>
        <taxon>Plakobranchidae</taxon>
        <taxon>Elysia</taxon>
    </lineage>
</organism>
<proteinExistence type="predicted"/>
<feature type="region of interest" description="Disordered" evidence="1">
    <location>
        <begin position="49"/>
        <end position="95"/>
    </location>
</feature>
<gene>
    <name evidence="2" type="ORF">ElyMa_001272400</name>
</gene>
<evidence type="ECO:0008006" key="4">
    <source>
        <dbReference type="Google" id="ProtNLM"/>
    </source>
</evidence>
<dbReference type="Proteomes" id="UP000762676">
    <property type="component" value="Unassembled WGS sequence"/>
</dbReference>
<evidence type="ECO:0000313" key="3">
    <source>
        <dbReference type="Proteomes" id="UP000762676"/>
    </source>
</evidence>
<evidence type="ECO:0000256" key="1">
    <source>
        <dbReference type="SAM" id="MobiDB-lite"/>
    </source>
</evidence>
<dbReference type="AlphaFoldDB" id="A0AAV4ICZ0"/>
<keyword evidence="3" id="KW-1185">Reference proteome</keyword>
<name>A0AAV4ICZ0_9GAST</name>
<reference evidence="2 3" key="1">
    <citation type="journal article" date="2021" name="Elife">
        <title>Chloroplast acquisition without the gene transfer in kleptoplastic sea slugs, Plakobranchus ocellatus.</title>
        <authorList>
            <person name="Maeda T."/>
            <person name="Takahashi S."/>
            <person name="Yoshida T."/>
            <person name="Shimamura S."/>
            <person name="Takaki Y."/>
            <person name="Nagai Y."/>
            <person name="Toyoda A."/>
            <person name="Suzuki Y."/>
            <person name="Arimoto A."/>
            <person name="Ishii H."/>
            <person name="Satoh N."/>
            <person name="Nishiyama T."/>
            <person name="Hasebe M."/>
            <person name="Maruyama T."/>
            <person name="Minagawa J."/>
            <person name="Obokata J."/>
            <person name="Shigenobu S."/>
        </authorList>
    </citation>
    <scope>NUCLEOTIDE SEQUENCE [LARGE SCALE GENOMIC DNA]</scope>
</reference>
<dbReference type="EMBL" id="BMAT01002523">
    <property type="protein sequence ID" value="GFS08384.1"/>
    <property type="molecule type" value="Genomic_DNA"/>
</dbReference>
<evidence type="ECO:0000313" key="2">
    <source>
        <dbReference type="EMBL" id="GFS08384.1"/>
    </source>
</evidence>
<accession>A0AAV4ICZ0</accession>
<protein>
    <recommendedName>
        <fullName evidence="4">Secreted protein</fullName>
    </recommendedName>
</protein>
<feature type="compositionally biased region" description="Polar residues" evidence="1">
    <location>
        <begin position="51"/>
        <end position="68"/>
    </location>
</feature>
<comment type="caution">
    <text evidence="2">The sequence shown here is derived from an EMBL/GenBank/DDBJ whole genome shotgun (WGS) entry which is preliminary data.</text>
</comment>
<sequence length="95" mass="10389">MVNTVLTAAALVGHFRADKPGCQQTRRGHTTIATVFRCVSSSRLRVREATSETYNPATAEGSGSNLRDVQSRHGRGFGKQLKRRTIPPRPALQLS</sequence>